<feature type="transmembrane region" description="Helical" evidence="1">
    <location>
        <begin position="104"/>
        <end position="129"/>
    </location>
</feature>
<name>C0EGU7_9FIRM</name>
<dbReference type="SUPFAM" id="SSF103473">
    <property type="entry name" value="MFS general substrate transporter"/>
    <property type="match status" value="1"/>
</dbReference>
<keyword evidence="1" id="KW-0812">Transmembrane</keyword>
<dbReference type="EMBL" id="ACEC01000109">
    <property type="protein sequence ID" value="EEG29321.1"/>
    <property type="molecule type" value="Genomic_DNA"/>
</dbReference>
<protein>
    <recommendedName>
        <fullName evidence="4">TIGR04086 family membrane protein</fullName>
    </recommendedName>
</protein>
<sequence length="193" mass="20050">MHAVRSQAVLNAEQNPPAAPRLFYIYGAYRYIVQSLSQPGAVGILYIVFLPAQPAGDRGITMNENNSLKLQDYIKPFIFGTVSGTVLILILFALFAVAITKFSISAGILSLLVVIAGGLGAFVAGYIASRIIGRKGLVIGLVSGVIFVIILAISSLASAGSFGGGQSLTKFIVILAAAALGGVLGVNSKKSHR</sequence>
<comment type="caution">
    <text evidence="2">The sequence shown here is derived from an EMBL/GenBank/DDBJ whole genome shotgun (WGS) entry which is preliminary data.</text>
</comment>
<dbReference type="AlphaFoldDB" id="C0EGU7"/>
<reference evidence="2 3" key="1">
    <citation type="submission" date="2009-01" db="EMBL/GenBank/DDBJ databases">
        <authorList>
            <person name="Fulton L."/>
            <person name="Clifton S."/>
            <person name="Fulton B."/>
            <person name="Xu J."/>
            <person name="Minx P."/>
            <person name="Pepin K.H."/>
            <person name="Johnson M."/>
            <person name="Bhonagiri V."/>
            <person name="Nash W.E."/>
            <person name="Mardis E.R."/>
            <person name="Wilson R.K."/>
        </authorList>
    </citation>
    <scope>NUCLEOTIDE SEQUENCE [LARGE SCALE GENOMIC DNA]</scope>
    <source>
        <strain evidence="2 3">DSM 5476</strain>
    </source>
</reference>
<evidence type="ECO:0000256" key="1">
    <source>
        <dbReference type="SAM" id="Phobius"/>
    </source>
</evidence>
<dbReference type="InterPro" id="IPR023804">
    <property type="entry name" value="DUF3792_TM"/>
</dbReference>
<dbReference type="STRING" id="537013.CLOSTMETH_03091"/>
<proteinExistence type="predicted"/>
<evidence type="ECO:0008006" key="4">
    <source>
        <dbReference type="Google" id="ProtNLM"/>
    </source>
</evidence>
<dbReference type="InterPro" id="IPR036259">
    <property type="entry name" value="MFS_trans_sf"/>
</dbReference>
<dbReference type="Pfam" id="PF12670">
    <property type="entry name" value="DUF3792"/>
    <property type="match status" value="1"/>
</dbReference>
<dbReference type="eggNOG" id="ENOG5033D29">
    <property type="taxonomic scope" value="Bacteria"/>
</dbReference>
<organism evidence="2 3">
    <name type="scientific">[Clostridium] methylpentosum DSM 5476</name>
    <dbReference type="NCBI Taxonomy" id="537013"/>
    <lineage>
        <taxon>Bacteria</taxon>
        <taxon>Bacillati</taxon>
        <taxon>Bacillota</taxon>
        <taxon>Clostridia</taxon>
        <taxon>Eubacteriales</taxon>
        <taxon>Oscillospiraceae</taxon>
        <taxon>Oscillospiraceae incertae sedis</taxon>
    </lineage>
</organism>
<feature type="transmembrane region" description="Helical" evidence="1">
    <location>
        <begin position="136"/>
        <end position="156"/>
    </location>
</feature>
<dbReference type="Proteomes" id="UP000003340">
    <property type="component" value="Unassembled WGS sequence"/>
</dbReference>
<gene>
    <name evidence="2" type="ORF">CLOSTMETH_03091</name>
</gene>
<accession>C0EGU7</accession>
<reference evidence="2 3" key="2">
    <citation type="submission" date="2009-02" db="EMBL/GenBank/DDBJ databases">
        <title>Draft genome sequence of Clostridium methylpentosum (DSM 5476).</title>
        <authorList>
            <person name="Sudarsanam P."/>
            <person name="Ley R."/>
            <person name="Guruge J."/>
            <person name="Turnbaugh P.J."/>
            <person name="Mahowald M."/>
            <person name="Liep D."/>
            <person name="Gordon J."/>
        </authorList>
    </citation>
    <scope>NUCLEOTIDE SEQUENCE [LARGE SCALE GENOMIC DNA]</scope>
    <source>
        <strain evidence="2 3">DSM 5476</strain>
    </source>
</reference>
<evidence type="ECO:0000313" key="3">
    <source>
        <dbReference type="Proteomes" id="UP000003340"/>
    </source>
</evidence>
<feature type="transmembrane region" description="Helical" evidence="1">
    <location>
        <begin position="168"/>
        <end position="186"/>
    </location>
</feature>
<dbReference type="NCBIfam" id="TIGR04086">
    <property type="entry name" value="TIGR04086_membr"/>
    <property type="match status" value="1"/>
</dbReference>
<keyword evidence="1" id="KW-1133">Transmembrane helix</keyword>
<keyword evidence="1" id="KW-0472">Membrane</keyword>
<evidence type="ECO:0000313" key="2">
    <source>
        <dbReference type="EMBL" id="EEG29321.1"/>
    </source>
</evidence>
<feature type="transmembrane region" description="Helical" evidence="1">
    <location>
        <begin position="77"/>
        <end position="98"/>
    </location>
</feature>
<keyword evidence="3" id="KW-1185">Reference proteome</keyword>
<dbReference type="HOGENOM" id="CLU_1406588_0_0_9"/>